<dbReference type="EC" id="2.7.13.3" evidence="3"/>
<dbReference type="Gene3D" id="3.30.565.10">
    <property type="entry name" value="Histidine kinase-like ATPase, C-terminal domain"/>
    <property type="match status" value="1"/>
</dbReference>
<dbReference type="PROSITE" id="PS50885">
    <property type="entry name" value="HAMP"/>
    <property type="match status" value="1"/>
</dbReference>
<evidence type="ECO:0000256" key="5">
    <source>
        <dbReference type="ARBA" id="ARBA00022553"/>
    </source>
</evidence>
<dbReference type="PANTHER" id="PTHR45528">
    <property type="entry name" value="SENSOR HISTIDINE KINASE CPXA"/>
    <property type="match status" value="1"/>
</dbReference>
<evidence type="ECO:0000256" key="9">
    <source>
        <dbReference type="ARBA" id="ARBA00022777"/>
    </source>
</evidence>
<dbReference type="InterPro" id="IPR003660">
    <property type="entry name" value="HAMP_dom"/>
</dbReference>
<feature type="transmembrane region" description="Helical" evidence="14">
    <location>
        <begin position="132"/>
        <end position="153"/>
    </location>
</feature>
<dbReference type="InterPro" id="IPR005467">
    <property type="entry name" value="His_kinase_dom"/>
</dbReference>
<feature type="domain" description="HAMP" evidence="16">
    <location>
        <begin position="189"/>
        <end position="241"/>
    </location>
</feature>
<dbReference type="SUPFAM" id="SSF158472">
    <property type="entry name" value="HAMP domain-like"/>
    <property type="match status" value="1"/>
</dbReference>
<keyword evidence="9 17" id="KW-0418">Kinase</keyword>
<dbReference type="InterPro" id="IPR003661">
    <property type="entry name" value="HisK_dim/P_dom"/>
</dbReference>
<proteinExistence type="predicted"/>
<accession>A0A177L9T7</accession>
<dbReference type="AlphaFoldDB" id="A0A177L9T7"/>
<dbReference type="Gene3D" id="1.10.287.130">
    <property type="match status" value="1"/>
</dbReference>
<dbReference type="SMART" id="SM00388">
    <property type="entry name" value="HisKA"/>
    <property type="match status" value="1"/>
</dbReference>
<dbReference type="PANTHER" id="PTHR45528:SF1">
    <property type="entry name" value="SENSOR HISTIDINE KINASE CPXA"/>
    <property type="match status" value="1"/>
</dbReference>
<keyword evidence="8" id="KW-0547">Nucleotide-binding</keyword>
<keyword evidence="10" id="KW-0067">ATP-binding</keyword>
<dbReference type="FunFam" id="3.30.565.10:FF:000006">
    <property type="entry name" value="Sensor histidine kinase WalK"/>
    <property type="match status" value="1"/>
</dbReference>
<dbReference type="EMBL" id="LQWY01000006">
    <property type="protein sequence ID" value="OAH62539.1"/>
    <property type="molecule type" value="Genomic_DNA"/>
</dbReference>
<dbReference type="InterPro" id="IPR036097">
    <property type="entry name" value="HisK_dim/P_sf"/>
</dbReference>
<reference evidence="17 18" key="1">
    <citation type="submission" date="2016-01" db="EMBL/GenBank/DDBJ databases">
        <title>Investigation of taxonomic status of Bacillus aminovorans.</title>
        <authorList>
            <person name="Verma A."/>
            <person name="Pal Y."/>
            <person name="Krishnamurthi S."/>
        </authorList>
    </citation>
    <scope>NUCLEOTIDE SEQUENCE [LARGE SCALE GENOMIC DNA]</scope>
    <source>
        <strain evidence="17 18">DSM 1314</strain>
    </source>
</reference>
<keyword evidence="12" id="KW-0902">Two-component regulatory system</keyword>
<dbReference type="InterPro" id="IPR036890">
    <property type="entry name" value="HATPase_C_sf"/>
</dbReference>
<dbReference type="CDD" id="cd06225">
    <property type="entry name" value="HAMP"/>
    <property type="match status" value="1"/>
</dbReference>
<gene>
    <name evidence="17" type="ORF">AWH49_09370</name>
</gene>
<dbReference type="Pfam" id="PF00672">
    <property type="entry name" value="HAMP"/>
    <property type="match status" value="1"/>
</dbReference>
<evidence type="ECO:0000256" key="13">
    <source>
        <dbReference type="ARBA" id="ARBA00023136"/>
    </source>
</evidence>
<evidence type="ECO:0000256" key="11">
    <source>
        <dbReference type="ARBA" id="ARBA00022989"/>
    </source>
</evidence>
<feature type="transmembrane region" description="Helical" evidence="14">
    <location>
        <begin position="165"/>
        <end position="184"/>
    </location>
</feature>
<dbReference type="CDD" id="cd00082">
    <property type="entry name" value="HisKA"/>
    <property type="match status" value="1"/>
</dbReference>
<evidence type="ECO:0000313" key="17">
    <source>
        <dbReference type="EMBL" id="OAH62539.1"/>
    </source>
</evidence>
<keyword evidence="13 14" id="KW-0472">Membrane</keyword>
<dbReference type="InterPro" id="IPR003594">
    <property type="entry name" value="HATPase_dom"/>
</dbReference>
<keyword evidence="6" id="KW-0808">Transferase</keyword>
<dbReference type="SMART" id="SM00304">
    <property type="entry name" value="HAMP"/>
    <property type="match status" value="1"/>
</dbReference>
<protein>
    <recommendedName>
        <fullName evidence="3">histidine kinase</fullName>
        <ecNumber evidence="3">2.7.13.3</ecNumber>
    </recommendedName>
</protein>
<dbReference type="Pfam" id="PF02518">
    <property type="entry name" value="HATPase_c"/>
    <property type="match status" value="1"/>
</dbReference>
<comment type="catalytic activity">
    <reaction evidence="1">
        <text>ATP + protein L-histidine = ADP + protein N-phospho-L-histidine.</text>
        <dbReference type="EC" id="2.7.13.3"/>
    </reaction>
</comment>
<evidence type="ECO:0000256" key="2">
    <source>
        <dbReference type="ARBA" id="ARBA00004651"/>
    </source>
</evidence>
<dbReference type="PROSITE" id="PS50109">
    <property type="entry name" value="HIS_KIN"/>
    <property type="match status" value="1"/>
</dbReference>
<dbReference type="InterPro" id="IPR004358">
    <property type="entry name" value="Sig_transdc_His_kin-like_C"/>
</dbReference>
<dbReference type="PRINTS" id="PR00344">
    <property type="entry name" value="BCTRLSENSOR"/>
</dbReference>
<evidence type="ECO:0000256" key="10">
    <source>
        <dbReference type="ARBA" id="ARBA00022840"/>
    </source>
</evidence>
<evidence type="ECO:0000256" key="4">
    <source>
        <dbReference type="ARBA" id="ARBA00022475"/>
    </source>
</evidence>
<keyword evidence="11 14" id="KW-1133">Transmembrane helix</keyword>
<keyword evidence="18" id="KW-1185">Reference proteome</keyword>
<dbReference type="GO" id="GO:0005524">
    <property type="term" value="F:ATP binding"/>
    <property type="evidence" value="ECO:0007669"/>
    <property type="project" value="UniProtKB-KW"/>
</dbReference>
<dbReference type="InterPro" id="IPR050398">
    <property type="entry name" value="HssS/ArlS-like"/>
</dbReference>
<evidence type="ECO:0000256" key="14">
    <source>
        <dbReference type="SAM" id="Phobius"/>
    </source>
</evidence>
<dbReference type="RefSeq" id="WP_063964689.1">
    <property type="nucleotide sequence ID" value="NZ_JBCNAN010000019.1"/>
</dbReference>
<comment type="caution">
    <text evidence="17">The sequence shown here is derived from an EMBL/GenBank/DDBJ whole genome shotgun (WGS) entry which is preliminary data.</text>
</comment>
<name>A0A177L9T7_9BACI</name>
<dbReference type="SUPFAM" id="SSF55874">
    <property type="entry name" value="ATPase domain of HSP90 chaperone/DNA topoisomerase II/histidine kinase"/>
    <property type="match status" value="1"/>
</dbReference>
<dbReference type="GO" id="GO:0000155">
    <property type="term" value="F:phosphorelay sensor kinase activity"/>
    <property type="evidence" value="ECO:0007669"/>
    <property type="project" value="InterPro"/>
</dbReference>
<sequence length="466" mass="53844">MKIKKLNLSQKVLFLIGASILFSILFSFFFLHFLYKELYINSIKESVIYQGERTASHYHYGSLSDEIIEKIQWYNIVSQYEVIVVDNIDELTTYFPYEVNYEALINDEDRKHLENGDYIIKDGYVKEFNREIVGAVFPIMGETGLIGFIYIYVPLADLQEVFKGSFPILVLVGSMFFIILFIMINQIRRSLFQPLNEIQEFSKEVSKGNYSNRLLNTNDDEIGQLALAFNSMSQSLEEQEVRKKEFLSNVVHELRTPLTYISGYTQVLKQQIYTSPEEAQHYLKTIENETNRLNKLIYDVIELDHLQENMYILNEEPMAIAQLFLDTLALFDIRITEKQLKIELDIQEDLIVNGDTKRIQQVFYNLLDNAIKYSSEQSMIKLNLIAENKKLLFQVNNKGNEISKNDLDHIGDRFFRTDKARSRSTGGTGLGISIVKEIVRLHGGSFSLSSNSVNGTTVTIKLPLLL</sequence>
<comment type="subcellular location">
    <subcellularLocation>
        <location evidence="2">Cell membrane</location>
        <topology evidence="2">Multi-pass membrane protein</topology>
    </subcellularLocation>
</comment>
<dbReference type="Proteomes" id="UP000076935">
    <property type="component" value="Unassembled WGS sequence"/>
</dbReference>
<evidence type="ECO:0000256" key="3">
    <source>
        <dbReference type="ARBA" id="ARBA00012438"/>
    </source>
</evidence>
<keyword evidence="4" id="KW-1003">Cell membrane</keyword>
<keyword evidence="7 14" id="KW-0812">Transmembrane</keyword>
<dbReference type="CDD" id="cd00075">
    <property type="entry name" value="HATPase"/>
    <property type="match status" value="1"/>
</dbReference>
<feature type="transmembrane region" description="Helical" evidence="14">
    <location>
        <begin position="12"/>
        <end position="35"/>
    </location>
</feature>
<dbReference type="Pfam" id="PF00512">
    <property type="entry name" value="HisKA"/>
    <property type="match status" value="1"/>
</dbReference>
<dbReference type="SMART" id="SM00387">
    <property type="entry name" value="HATPase_c"/>
    <property type="match status" value="1"/>
</dbReference>
<evidence type="ECO:0000313" key="18">
    <source>
        <dbReference type="Proteomes" id="UP000076935"/>
    </source>
</evidence>
<dbReference type="GO" id="GO:0005886">
    <property type="term" value="C:plasma membrane"/>
    <property type="evidence" value="ECO:0007669"/>
    <property type="project" value="UniProtKB-SubCell"/>
</dbReference>
<evidence type="ECO:0000256" key="12">
    <source>
        <dbReference type="ARBA" id="ARBA00023012"/>
    </source>
</evidence>
<evidence type="ECO:0000256" key="1">
    <source>
        <dbReference type="ARBA" id="ARBA00000085"/>
    </source>
</evidence>
<evidence type="ECO:0000259" key="16">
    <source>
        <dbReference type="PROSITE" id="PS50885"/>
    </source>
</evidence>
<dbReference type="Gene3D" id="6.10.340.10">
    <property type="match status" value="1"/>
</dbReference>
<evidence type="ECO:0000259" key="15">
    <source>
        <dbReference type="PROSITE" id="PS50109"/>
    </source>
</evidence>
<dbReference type="SUPFAM" id="SSF47384">
    <property type="entry name" value="Homodimeric domain of signal transducing histidine kinase"/>
    <property type="match status" value="1"/>
</dbReference>
<evidence type="ECO:0000256" key="6">
    <source>
        <dbReference type="ARBA" id="ARBA00022679"/>
    </source>
</evidence>
<feature type="domain" description="Histidine kinase" evidence="15">
    <location>
        <begin position="249"/>
        <end position="466"/>
    </location>
</feature>
<keyword evidence="5" id="KW-0597">Phosphoprotein</keyword>
<organism evidence="17 18">
    <name type="scientific">Domibacillus aminovorans</name>
    <dbReference type="NCBI Taxonomy" id="29332"/>
    <lineage>
        <taxon>Bacteria</taxon>
        <taxon>Bacillati</taxon>
        <taxon>Bacillota</taxon>
        <taxon>Bacilli</taxon>
        <taxon>Bacillales</taxon>
        <taxon>Bacillaceae</taxon>
        <taxon>Domibacillus</taxon>
    </lineage>
</organism>
<dbReference type="FunFam" id="1.10.287.130:FF:000001">
    <property type="entry name" value="Two-component sensor histidine kinase"/>
    <property type="match status" value="1"/>
</dbReference>
<dbReference type="STRING" id="29332.AWH48_02800"/>
<evidence type="ECO:0000256" key="7">
    <source>
        <dbReference type="ARBA" id="ARBA00022692"/>
    </source>
</evidence>
<evidence type="ECO:0000256" key="8">
    <source>
        <dbReference type="ARBA" id="ARBA00022741"/>
    </source>
</evidence>